<protein>
    <recommendedName>
        <fullName evidence="6">GtrA/DPMS transmembrane domain-containing protein</fullName>
    </recommendedName>
</protein>
<feature type="domain" description="GtrA/DPMS transmembrane" evidence="6">
    <location>
        <begin position="13"/>
        <end position="80"/>
    </location>
</feature>
<evidence type="ECO:0000313" key="7">
    <source>
        <dbReference type="EMBL" id="VBA50329.1"/>
    </source>
</evidence>
<reference evidence="7 8" key="1">
    <citation type="submission" date="2018-09" db="EMBL/GenBank/DDBJ databases">
        <authorList>
            <person name="Tagini F."/>
        </authorList>
    </citation>
    <scope>NUCLEOTIDE SEQUENCE [LARGE SCALE GENOMIC DNA]</scope>
    <source>
        <strain evidence="7 8">MK142</strain>
    </source>
</reference>
<feature type="transmembrane region" description="Helical" evidence="5">
    <location>
        <begin position="128"/>
        <end position="151"/>
    </location>
</feature>
<keyword evidence="8" id="KW-1185">Reference proteome</keyword>
<evidence type="ECO:0000313" key="8">
    <source>
        <dbReference type="Proteomes" id="UP000268285"/>
    </source>
</evidence>
<dbReference type="OrthoDB" id="4731091at2"/>
<name>A0A498QT56_9MYCO</name>
<gene>
    <name evidence="7" type="ORF">LAUMK142_02529</name>
</gene>
<dbReference type="EMBL" id="UPHU01000001">
    <property type="protein sequence ID" value="VBA50329.1"/>
    <property type="molecule type" value="Genomic_DNA"/>
</dbReference>
<dbReference type="Proteomes" id="UP000268285">
    <property type="component" value="Unassembled WGS sequence"/>
</dbReference>
<evidence type="ECO:0000256" key="1">
    <source>
        <dbReference type="ARBA" id="ARBA00004141"/>
    </source>
</evidence>
<evidence type="ECO:0000256" key="5">
    <source>
        <dbReference type="SAM" id="Phobius"/>
    </source>
</evidence>
<feature type="transmembrane region" description="Helical" evidence="5">
    <location>
        <begin position="29"/>
        <end position="50"/>
    </location>
</feature>
<evidence type="ECO:0000256" key="4">
    <source>
        <dbReference type="ARBA" id="ARBA00023136"/>
    </source>
</evidence>
<keyword evidence="2 5" id="KW-0812">Transmembrane</keyword>
<feature type="transmembrane region" description="Helical" evidence="5">
    <location>
        <begin position="56"/>
        <end position="75"/>
    </location>
</feature>
<evidence type="ECO:0000256" key="2">
    <source>
        <dbReference type="ARBA" id="ARBA00022692"/>
    </source>
</evidence>
<evidence type="ECO:0000259" key="6">
    <source>
        <dbReference type="Pfam" id="PF04138"/>
    </source>
</evidence>
<sequence length="162" mass="18045">MELAGGLVAHTNTSYTGEARYTDEARKKLRYTAVALVFLPIGQGLIQVLGPWLNSYTIASLLAAAIATVPNFFANKHFVWRVASGKKSAMNLHHQVLVFWTAVMLAVGLATYFTYLVDNAMAGHTTTVHGIVVFLVQMLGFGLVWIGRYLILDRWLFREIRT</sequence>
<dbReference type="GO" id="GO:0016020">
    <property type="term" value="C:membrane"/>
    <property type="evidence" value="ECO:0007669"/>
    <property type="project" value="UniProtKB-SubCell"/>
</dbReference>
<comment type="subcellular location">
    <subcellularLocation>
        <location evidence="1">Membrane</location>
        <topology evidence="1">Multi-pass membrane protein</topology>
    </subcellularLocation>
</comment>
<dbReference type="Pfam" id="PF04138">
    <property type="entry name" value="GtrA_DPMS_TM"/>
    <property type="match status" value="1"/>
</dbReference>
<proteinExistence type="predicted"/>
<keyword evidence="4 5" id="KW-0472">Membrane</keyword>
<organism evidence="7 8">
    <name type="scientific">Mycobacterium pseudokansasii</name>
    <dbReference type="NCBI Taxonomy" id="2341080"/>
    <lineage>
        <taxon>Bacteria</taxon>
        <taxon>Bacillati</taxon>
        <taxon>Actinomycetota</taxon>
        <taxon>Actinomycetes</taxon>
        <taxon>Mycobacteriales</taxon>
        <taxon>Mycobacteriaceae</taxon>
        <taxon>Mycobacterium</taxon>
    </lineage>
</organism>
<dbReference type="InterPro" id="IPR007267">
    <property type="entry name" value="GtrA_DPMS_TM"/>
</dbReference>
<evidence type="ECO:0000256" key="3">
    <source>
        <dbReference type="ARBA" id="ARBA00022989"/>
    </source>
</evidence>
<keyword evidence="3 5" id="KW-1133">Transmembrane helix</keyword>
<dbReference type="GO" id="GO:0000271">
    <property type="term" value="P:polysaccharide biosynthetic process"/>
    <property type="evidence" value="ECO:0007669"/>
    <property type="project" value="InterPro"/>
</dbReference>
<feature type="transmembrane region" description="Helical" evidence="5">
    <location>
        <begin position="96"/>
        <end position="116"/>
    </location>
</feature>
<dbReference type="AlphaFoldDB" id="A0A498QT56"/>
<accession>A0A498QT56</accession>